<protein>
    <submittedName>
        <fullName evidence="5">Exodeoxyribonuclease 7 small subunit</fullName>
    </submittedName>
</protein>
<dbReference type="Proteomes" id="UP001174909">
    <property type="component" value="Unassembled WGS sequence"/>
</dbReference>
<dbReference type="GO" id="GO:0009318">
    <property type="term" value="C:exodeoxyribonuclease VII complex"/>
    <property type="evidence" value="ECO:0007669"/>
    <property type="project" value="InterPro"/>
</dbReference>
<evidence type="ECO:0000256" key="2">
    <source>
        <dbReference type="ARBA" id="ARBA00022722"/>
    </source>
</evidence>
<dbReference type="HAMAP" id="MF_00337">
    <property type="entry name" value="Exonuc_7_S"/>
    <property type="match status" value="1"/>
</dbReference>
<dbReference type="NCBIfam" id="TIGR01280">
    <property type="entry name" value="xseB"/>
    <property type="match status" value="1"/>
</dbReference>
<keyword evidence="3" id="KW-0378">Hydrolase</keyword>
<keyword evidence="2" id="KW-0540">Nuclease</keyword>
<dbReference type="Pfam" id="PF02609">
    <property type="entry name" value="Exonuc_VII_S"/>
    <property type="match status" value="1"/>
</dbReference>
<dbReference type="SUPFAM" id="SSF116842">
    <property type="entry name" value="XseB-like"/>
    <property type="match status" value="1"/>
</dbReference>
<evidence type="ECO:0000313" key="6">
    <source>
        <dbReference type="Proteomes" id="UP001174909"/>
    </source>
</evidence>
<keyword evidence="1" id="KW-0963">Cytoplasm</keyword>
<dbReference type="PANTHER" id="PTHR34137:SF1">
    <property type="entry name" value="EXODEOXYRIBONUCLEASE 7 SMALL SUBUNIT"/>
    <property type="match status" value="1"/>
</dbReference>
<comment type="caution">
    <text evidence="5">The sequence shown here is derived from an EMBL/GenBank/DDBJ whole genome shotgun (WGS) entry which is preliminary data.</text>
</comment>
<organism evidence="5 6">
    <name type="scientific">Geodia barretti</name>
    <name type="common">Barrett's horny sponge</name>
    <dbReference type="NCBI Taxonomy" id="519541"/>
    <lineage>
        <taxon>Eukaryota</taxon>
        <taxon>Metazoa</taxon>
        <taxon>Porifera</taxon>
        <taxon>Demospongiae</taxon>
        <taxon>Heteroscleromorpha</taxon>
        <taxon>Tetractinellida</taxon>
        <taxon>Astrophorina</taxon>
        <taxon>Geodiidae</taxon>
        <taxon>Geodia</taxon>
    </lineage>
</organism>
<gene>
    <name evidence="5" type="ORF">GBAR_LOCUS4348</name>
</gene>
<dbReference type="AlphaFoldDB" id="A0AA35R8G7"/>
<evidence type="ECO:0000256" key="1">
    <source>
        <dbReference type="ARBA" id="ARBA00022490"/>
    </source>
</evidence>
<name>A0AA35R8G7_GEOBA</name>
<feature type="region of interest" description="Disordered" evidence="4">
    <location>
        <begin position="1"/>
        <end position="20"/>
    </location>
</feature>
<feature type="compositionally biased region" description="Acidic residues" evidence="4">
    <location>
        <begin position="97"/>
        <end position="111"/>
    </location>
</feature>
<dbReference type="InterPro" id="IPR037004">
    <property type="entry name" value="Exonuc_VII_ssu_sf"/>
</dbReference>
<sequence>MSTDNTESLDPSAGADDPGFEDAFRQLAEIAERLEAGGLTLAEATARYEQGMKLVQRCNQLLDSAELEITTLRDNYQRAVLPATLSGAEEPPFFDEAPYDDVGDEEESLPF</sequence>
<feature type="region of interest" description="Disordered" evidence="4">
    <location>
        <begin position="87"/>
        <end position="111"/>
    </location>
</feature>
<reference evidence="5" key="1">
    <citation type="submission" date="2023-03" db="EMBL/GenBank/DDBJ databases">
        <authorList>
            <person name="Steffen K."/>
            <person name="Cardenas P."/>
        </authorList>
    </citation>
    <scope>NUCLEOTIDE SEQUENCE</scope>
</reference>
<dbReference type="GO" id="GO:0006308">
    <property type="term" value="P:DNA catabolic process"/>
    <property type="evidence" value="ECO:0007669"/>
    <property type="project" value="InterPro"/>
</dbReference>
<dbReference type="EMBL" id="CASHTH010000626">
    <property type="protein sequence ID" value="CAI8005657.1"/>
    <property type="molecule type" value="Genomic_DNA"/>
</dbReference>
<dbReference type="GO" id="GO:0005829">
    <property type="term" value="C:cytosol"/>
    <property type="evidence" value="ECO:0007669"/>
    <property type="project" value="TreeGrafter"/>
</dbReference>
<dbReference type="Gene3D" id="1.10.287.1040">
    <property type="entry name" value="Exonuclease VII, small subunit"/>
    <property type="match status" value="1"/>
</dbReference>
<keyword evidence="6" id="KW-1185">Reference proteome</keyword>
<dbReference type="GO" id="GO:0008855">
    <property type="term" value="F:exodeoxyribonuclease VII activity"/>
    <property type="evidence" value="ECO:0007669"/>
    <property type="project" value="InterPro"/>
</dbReference>
<evidence type="ECO:0000256" key="3">
    <source>
        <dbReference type="ARBA" id="ARBA00022801"/>
    </source>
</evidence>
<accession>A0AA35R8G7</accession>
<evidence type="ECO:0000256" key="4">
    <source>
        <dbReference type="SAM" id="MobiDB-lite"/>
    </source>
</evidence>
<dbReference type="InterPro" id="IPR003761">
    <property type="entry name" value="Exonuc_VII_S"/>
</dbReference>
<proteinExistence type="inferred from homology"/>
<evidence type="ECO:0000313" key="5">
    <source>
        <dbReference type="EMBL" id="CAI8005657.1"/>
    </source>
</evidence>
<dbReference type="PANTHER" id="PTHR34137">
    <property type="entry name" value="EXODEOXYRIBONUCLEASE 7 SMALL SUBUNIT"/>
    <property type="match status" value="1"/>
</dbReference>